<proteinExistence type="predicted"/>
<evidence type="ECO:0000256" key="1">
    <source>
        <dbReference type="SAM" id="SignalP"/>
    </source>
</evidence>
<keyword evidence="3" id="KW-1185">Reference proteome</keyword>
<evidence type="ECO:0000313" key="3">
    <source>
        <dbReference type="Proteomes" id="UP000639859"/>
    </source>
</evidence>
<accession>A0ABS0SRX8</accession>
<gene>
    <name evidence="2" type="ORF">I4Q42_01740</name>
</gene>
<feature type="signal peptide" evidence="1">
    <location>
        <begin position="1"/>
        <end position="24"/>
    </location>
</feature>
<feature type="chain" id="PRO_5047289212" evidence="1">
    <location>
        <begin position="25"/>
        <end position="106"/>
    </location>
</feature>
<sequence>MKRSYAFGLIAGLLFVARRSLAFAVAITEPIARAIVEPLATAFVIAFPPAAKIGEAGANTLDVIGEADRQSTETFKVRCFATARTNRLSSVGLRSGAPCSGMAFAA</sequence>
<dbReference type="RefSeq" id="WP_198574340.1">
    <property type="nucleotide sequence ID" value="NZ_JADWOX010000001.1"/>
</dbReference>
<reference evidence="2 3" key="1">
    <citation type="submission" date="2020-11" db="EMBL/GenBank/DDBJ databases">
        <title>genome sequence of strain KACC 18849.</title>
        <authorList>
            <person name="Gao J."/>
            <person name="Zhang X."/>
        </authorList>
    </citation>
    <scope>NUCLEOTIDE SEQUENCE [LARGE SCALE GENOMIC DNA]</scope>
    <source>
        <strain evidence="2 3">KACC 18849</strain>
    </source>
</reference>
<organism evidence="2 3">
    <name type="scientific">Caulobacter hibisci</name>
    <dbReference type="NCBI Taxonomy" id="2035993"/>
    <lineage>
        <taxon>Bacteria</taxon>
        <taxon>Pseudomonadati</taxon>
        <taxon>Pseudomonadota</taxon>
        <taxon>Alphaproteobacteria</taxon>
        <taxon>Caulobacterales</taxon>
        <taxon>Caulobacteraceae</taxon>
        <taxon>Caulobacter</taxon>
    </lineage>
</organism>
<dbReference type="EMBL" id="JADWOX010000001">
    <property type="protein sequence ID" value="MBI1682385.1"/>
    <property type="molecule type" value="Genomic_DNA"/>
</dbReference>
<name>A0ABS0SRX8_9CAUL</name>
<comment type="caution">
    <text evidence="2">The sequence shown here is derived from an EMBL/GenBank/DDBJ whole genome shotgun (WGS) entry which is preliminary data.</text>
</comment>
<protein>
    <submittedName>
        <fullName evidence="2">Uncharacterized protein</fullName>
    </submittedName>
</protein>
<evidence type="ECO:0000313" key="2">
    <source>
        <dbReference type="EMBL" id="MBI1682385.1"/>
    </source>
</evidence>
<keyword evidence="1" id="KW-0732">Signal</keyword>
<dbReference type="Proteomes" id="UP000639859">
    <property type="component" value="Unassembled WGS sequence"/>
</dbReference>